<evidence type="ECO:0000313" key="2">
    <source>
        <dbReference type="EMBL" id="CAB3262738.1"/>
    </source>
</evidence>
<reference evidence="2" key="1">
    <citation type="submission" date="2020-04" db="EMBL/GenBank/DDBJ databases">
        <authorList>
            <person name="Neveu A P."/>
        </authorList>
    </citation>
    <scope>NUCLEOTIDE SEQUENCE</scope>
    <source>
        <tissue evidence="2">Whole embryo</tissue>
    </source>
</reference>
<feature type="compositionally biased region" description="Basic and acidic residues" evidence="1">
    <location>
        <begin position="88"/>
        <end position="97"/>
    </location>
</feature>
<proteinExistence type="evidence at transcript level"/>
<organism evidence="2">
    <name type="scientific">Phallusia mammillata</name>
    <dbReference type="NCBI Taxonomy" id="59560"/>
    <lineage>
        <taxon>Eukaryota</taxon>
        <taxon>Metazoa</taxon>
        <taxon>Chordata</taxon>
        <taxon>Tunicata</taxon>
        <taxon>Ascidiacea</taxon>
        <taxon>Phlebobranchia</taxon>
        <taxon>Ascidiidae</taxon>
        <taxon>Phallusia</taxon>
    </lineage>
</organism>
<dbReference type="AlphaFoldDB" id="A0A6F9DIC9"/>
<feature type="region of interest" description="Disordered" evidence="1">
    <location>
        <begin position="1"/>
        <end position="97"/>
    </location>
</feature>
<protein>
    <submittedName>
        <fullName evidence="2">Uncharacterized protein LOC100182510</fullName>
    </submittedName>
</protein>
<accession>A0A6F9DIC9</accession>
<sequence length="155" mass="17463">MNFLFRKKSQPTELSSPDEEVDGFVFIGETKDEKSTVNPGDLANKETPPSYNEIKEENADQTQTYQGGNFNPSGSASISQPSFSIPNHTDHKDVVSHSKQTDNLNCVRDVPFQFASSIETALRHETLMESVSLPELWCDTNVEYSFDIEYSVLQY</sequence>
<evidence type="ECO:0000256" key="1">
    <source>
        <dbReference type="SAM" id="MobiDB-lite"/>
    </source>
</evidence>
<gene>
    <name evidence="2" type="primary">LOC100182510</name>
</gene>
<feature type="compositionally biased region" description="Polar residues" evidence="1">
    <location>
        <begin position="60"/>
        <end position="87"/>
    </location>
</feature>
<dbReference type="EMBL" id="LR786876">
    <property type="protein sequence ID" value="CAB3262738.1"/>
    <property type="molecule type" value="mRNA"/>
</dbReference>
<name>A0A6F9DIC9_9ASCI</name>